<gene>
    <name evidence="1" type="ORF">DI616_18185</name>
</gene>
<evidence type="ECO:0000313" key="2">
    <source>
        <dbReference type="Proteomes" id="UP000315344"/>
    </source>
</evidence>
<comment type="caution">
    <text evidence="1">The sequence shown here is derived from an EMBL/GenBank/DDBJ whole genome shotgun (WGS) entry which is preliminary data.</text>
</comment>
<dbReference type="Proteomes" id="UP000315344">
    <property type="component" value="Unassembled WGS sequence"/>
</dbReference>
<evidence type="ECO:0000313" key="1">
    <source>
        <dbReference type="EMBL" id="TKW64671.1"/>
    </source>
</evidence>
<organism evidence="1 2">
    <name type="scientific">Paracoccus denitrificans</name>
    <dbReference type="NCBI Taxonomy" id="266"/>
    <lineage>
        <taxon>Bacteria</taxon>
        <taxon>Pseudomonadati</taxon>
        <taxon>Pseudomonadota</taxon>
        <taxon>Alphaproteobacteria</taxon>
        <taxon>Rhodobacterales</taxon>
        <taxon>Paracoccaceae</taxon>
        <taxon>Paracoccus</taxon>
    </lineage>
</organism>
<name>A0A533I221_PARDE</name>
<dbReference type="AlphaFoldDB" id="A0A533I221"/>
<accession>A0A533I221</accession>
<protein>
    <recommendedName>
        <fullName evidence="3">SGNH/GDSL hydrolase family protein</fullName>
    </recommendedName>
</protein>
<dbReference type="EMBL" id="VAFL01000022">
    <property type="protein sequence ID" value="TKW64671.1"/>
    <property type="molecule type" value="Genomic_DNA"/>
</dbReference>
<reference evidence="1 2" key="1">
    <citation type="journal article" date="2017" name="Nat. Commun.">
        <title>In situ click chemistry generation of cyclooxygenase-2 inhibitors.</title>
        <authorList>
            <person name="Bhardwaj A."/>
            <person name="Kaur J."/>
            <person name="Wuest M."/>
            <person name="Wuest F."/>
        </authorList>
    </citation>
    <scope>NUCLEOTIDE SEQUENCE [LARGE SCALE GENOMIC DNA]</scope>
    <source>
        <strain evidence="1">S2_012_000_R3_94</strain>
    </source>
</reference>
<evidence type="ECO:0008006" key="3">
    <source>
        <dbReference type="Google" id="ProtNLM"/>
    </source>
</evidence>
<sequence length="147" mass="16013">MIPVPCLILGDSHAEATATAVRNVAGQRCAVITKRGASSSAILKQTPTIAYGGVVISAGTNDADNPDLAYNLNAIRGRFRAGRVVWLMPYNREAAMTVQWVAHRWGDRVIDLAWARARKDGVHCMSYSWVARSVLRAGYVVPLHVAR</sequence>
<proteinExistence type="predicted"/>